<dbReference type="Proteomes" id="UP000215335">
    <property type="component" value="Unassembled WGS sequence"/>
</dbReference>
<dbReference type="GO" id="GO:0005634">
    <property type="term" value="C:nucleus"/>
    <property type="evidence" value="ECO:0007669"/>
    <property type="project" value="InterPro"/>
</dbReference>
<dbReference type="PANTHER" id="PTHR15681">
    <property type="entry name" value="MAD2L1-BINDING PROTEIN"/>
    <property type="match status" value="1"/>
</dbReference>
<reference evidence="1 2" key="1">
    <citation type="journal article" date="2017" name="Curr. Biol.">
        <title>The Evolution of Venom by Co-option of Single-Copy Genes.</title>
        <authorList>
            <person name="Martinson E.O."/>
            <person name="Mrinalini"/>
            <person name="Kelkar Y.D."/>
            <person name="Chang C.H."/>
            <person name="Werren J.H."/>
        </authorList>
    </citation>
    <scope>NUCLEOTIDE SEQUENCE [LARGE SCALE GENOMIC DNA]</scope>
    <source>
        <strain evidence="1 2">Alberta</strain>
        <tissue evidence="1">Whole body</tissue>
    </source>
</reference>
<dbReference type="EMBL" id="NNAY01000458">
    <property type="protein sequence ID" value="OXU28257.1"/>
    <property type="molecule type" value="Genomic_DNA"/>
</dbReference>
<name>A0A232FD29_9HYME</name>
<dbReference type="Pfam" id="PF06581">
    <property type="entry name" value="p31comet"/>
    <property type="match status" value="1"/>
</dbReference>
<sequence>MFKSVKKVESNISVDLEEPLTAQSCSQLVIEIIKYIMYQKQQIPFSGDTLIKLYASTKPTDRNYTSMNKLINTLNSITDNLVHELTLDECDVKEVLIVIGATIITPKLCIKLELPNILNKTHIPRLHPYRKPLMTVMRSILGCSEFQEELSTPLFPTNTFVLVQKRDPKKTSEFFIPKPQFALPSRNMACLNIRLNYDENQTFNCECKRMRPDFPVYNDNFKVLRGHCVYMGQHMTWSNPFKSRLREGEFRTRHSCTEDHSKMKKSLNNESNLPYLWYQSKEVLKGFKFIK</sequence>
<evidence type="ECO:0000313" key="2">
    <source>
        <dbReference type="Proteomes" id="UP000215335"/>
    </source>
</evidence>
<gene>
    <name evidence="1" type="ORF">TSAR_001085</name>
</gene>
<comment type="caution">
    <text evidence="1">The sequence shown here is derived from an EMBL/GenBank/DDBJ whole genome shotgun (WGS) entry which is preliminary data.</text>
</comment>
<dbReference type="GO" id="GO:0007096">
    <property type="term" value="P:regulation of exit from mitosis"/>
    <property type="evidence" value="ECO:0007669"/>
    <property type="project" value="InterPro"/>
</dbReference>
<dbReference type="InterPro" id="IPR053729">
    <property type="entry name" value="MAD2L1BP_domain_sf"/>
</dbReference>
<evidence type="ECO:0008006" key="3">
    <source>
        <dbReference type="Google" id="ProtNLM"/>
    </source>
</evidence>
<dbReference type="PANTHER" id="PTHR15681:SF1">
    <property type="entry name" value="MAD2L1-BINDING PROTEIN"/>
    <property type="match status" value="1"/>
</dbReference>
<evidence type="ECO:0000313" key="1">
    <source>
        <dbReference type="EMBL" id="OXU28257.1"/>
    </source>
</evidence>
<dbReference type="Gene3D" id="3.30.900.20">
    <property type="match status" value="1"/>
</dbReference>
<dbReference type="InterPro" id="IPR009511">
    <property type="entry name" value="MAD1/Cdc20-bound-Mad2-bd"/>
</dbReference>
<accession>A0A232FD29</accession>
<dbReference type="OrthoDB" id="6334764at2759"/>
<dbReference type="AlphaFoldDB" id="A0A232FD29"/>
<proteinExistence type="predicted"/>
<organism evidence="1 2">
    <name type="scientific">Trichomalopsis sarcophagae</name>
    <dbReference type="NCBI Taxonomy" id="543379"/>
    <lineage>
        <taxon>Eukaryota</taxon>
        <taxon>Metazoa</taxon>
        <taxon>Ecdysozoa</taxon>
        <taxon>Arthropoda</taxon>
        <taxon>Hexapoda</taxon>
        <taxon>Insecta</taxon>
        <taxon>Pterygota</taxon>
        <taxon>Neoptera</taxon>
        <taxon>Endopterygota</taxon>
        <taxon>Hymenoptera</taxon>
        <taxon>Apocrita</taxon>
        <taxon>Proctotrupomorpha</taxon>
        <taxon>Chalcidoidea</taxon>
        <taxon>Pteromalidae</taxon>
        <taxon>Pteromalinae</taxon>
        <taxon>Trichomalopsis</taxon>
    </lineage>
</organism>
<protein>
    <recommendedName>
        <fullName evidence="3">MAD2L1-binding protein</fullName>
    </recommendedName>
</protein>
<keyword evidence="2" id="KW-1185">Reference proteome</keyword>